<dbReference type="Proteomes" id="UP000272888">
    <property type="component" value="Unassembled WGS sequence"/>
</dbReference>
<comment type="caution">
    <text evidence="2">The sequence shown here is derived from an EMBL/GenBank/DDBJ whole genome shotgun (WGS) entry which is preliminary data.</text>
</comment>
<gene>
    <name evidence="2" type="ORF">D7V93_26880</name>
</gene>
<dbReference type="EMBL" id="RAWB01000331">
    <property type="protein sequence ID" value="RKH53336.1"/>
    <property type="molecule type" value="Genomic_DNA"/>
</dbReference>
<name>A0A3A8PA34_9BACT</name>
<dbReference type="AlphaFoldDB" id="A0A3A8PA34"/>
<sequence>MGLTACPGDPDGGMDAGTEVDAGESFDAGETVDGGAPVQTLMEAALLWDVDVQQRFLVAQEAGGGMVVQDLASGEVRTVAPPVEGLRFTADGSALLLWSAQAEGLRSAWLWRPGDSQAFLLSDHMQGYILMQEHGERYLSFIEQTPEGDSDVRVVDLDGCTAQACSKRTLLRVLEGVPALHAGARYLWAWQGERTWIIDLVLGTVQDLGMPRSQLRISPAGSRFGVLTPKQNVQVYDTATGAQLWEVPVEGTWVSLSASFFNEDTVTVNVRGVQGPYESFPPVRSFSCTARGCTTLSWAKTCETFATRTQPLLFCSGVDCFGVRCSASYTLLKGAGEELANGGFIDTLPAVSDDLRTSVWMTYSYIVDRERRTLSWAPHDAGGSSGVLRYPGQISVNLFEFIPGEQRFVFLNPKQTPVGATEYFVSVWDGKTLQEVAPIASPHVRHVVRGQPAALYMNETVTDPDGTSRVRIRRFAL</sequence>
<feature type="region of interest" description="Disordered" evidence="1">
    <location>
        <begin position="1"/>
        <end position="34"/>
    </location>
</feature>
<accession>A0A3A8PA34</accession>
<evidence type="ECO:0000313" key="2">
    <source>
        <dbReference type="EMBL" id="RKH53336.1"/>
    </source>
</evidence>
<organism evidence="2 3">
    <name type="scientific">Corallococcus llansteffanensis</name>
    <dbReference type="NCBI Taxonomy" id="2316731"/>
    <lineage>
        <taxon>Bacteria</taxon>
        <taxon>Pseudomonadati</taxon>
        <taxon>Myxococcota</taxon>
        <taxon>Myxococcia</taxon>
        <taxon>Myxococcales</taxon>
        <taxon>Cystobacterineae</taxon>
        <taxon>Myxococcaceae</taxon>
        <taxon>Corallococcus</taxon>
    </lineage>
</organism>
<dbReference type="SUPFAM" id="SSF69304">
    <property type="entry name" value="Tricorn protease N-terminal domain"/>
    <property type="match status" value="1"/>
</dbReference>
<evidence type="ECO:0008006" key="4">
    <source>
        <dbReference type="Google" id="ProtNLM"/>
    </source>
</evidence>
<reference evidence="3" key="1">
    <citation type="submission" date="2018-09" db="EMBL/GenBank/DDBJ databases">
        <authorList>
            <person name="Livingstone P.G."/>
            <person name="Whitworth D.E."/>
        </authorList>
    </citation>
    <scope>NUCLEOTIDE SEQUENCE [LARGE SCALE GENOMIC DNA]</scope>
    <source>
        <strain evidence="3">CA051B</strain>
    </source>
</reference>
<protein>
    <recommendedName>
        <fullName evidence="4">WD40 repeat domain-containing protein</fullName>
    </recommendedName>
</protein>
<proteinExistence type="predicted"/>
<evidence type="ECO:0000313" key="3">
    <source>
        <dbReference type="Proteomes" id="UP000272888"/>
    </source>
</evidence>
<keyword evidence="3" id="KW-1185">Reference proteome</keyword>
<evidence type="ECO:0000256" key="1">
    <source>
        <dbReference type="SAM" id="MobiDB-lite"/>
    </source>
</evidence>